<dbReference type="HOGENOM" id="CLU_892723_0_0_1"/>
<name>D0N8H0_PHYIT</name>
<dbReference type="GO" id="GO:0005509">
    <property type="term" value="F:calcium ion binding"/>
    <property type="evidence" value="ECO:0007669"/>
    <property type="project" value="InterPro"/>
</dbReference>
<evidence type="ECO:0000259" key="2">
    <source>
        <dbReference type="PROSITE" id="PS50222"/>
    </source>
</evidence>
<protein>
    <submittedName>
        <fullName evidence="3">EF hand containing protein, putative</fullName>
    </submittedName>
</protein>
<keyword evidence="4" id="KW-1185">Reference proteome</keyword>
<dbReference type="VEuPathDB" id="FungiDB:PITG_07473"/>
<dbReference type="InParanoid" id="D0N8H0"/>
<dbReference type="RefSeq" id="XP_002904486.1">
    <property type="nucleotide sequence ID" value="XM_002904440.1"/>
</dbReference>
<dbReference type="EMBL" id="DS028128">
    <property type="protein sequence ID" value="EEY53855.1"/>
    <property type="molecule type" value="Genomic_DNA"/>
</dbReference>
<proteinExistence type="predicted"/>
<evidence type="ECO:0000313" key="3">
    <source>
        <dbReference type="EMBL" id="EEY53855.1"/>
    </source>
</evidence>
<dbReference type="InterPro" id="IPR018247">
    <property type="entry name" value="EF_Hand_1_Ca_BS"/>
</dbReference>
<evidence type="ECO:0000256" key="1">
    <source>
        <dbReference type="ARBA" id="ARBA00022837"/>
    </source>
</evidence>
<accession>D0N8H0</accession>
<dbReference type="eggNOG" id="ENOG502RXDP">
    <property type="taxonomic scope" value="Eukaryota"/>
</dbReference>
<dbReference type="AlphaFoldDB" id="D0N8H0"/>
<dbReference type="STRING" id="403677.D0N8H0"/>
<organism evidence="3 4">
    <name type="scientific">Phytophthora infestans (strain T30-4)</name>
    <name type="common">Potato late blight agent</name>
    <dbReference type="NCBI Taxonomy" id="403677"/>
    <lineage>
        <taxon>Eukaryota</taxon>
        <taxon>Sar</taxon>
        <taxon>Stramenopiles</taxon>
        <taxon>Oomycota</taxon>
        <taxon>Peronosporomycetes</taxon>
        <taxon>Peronosporales</taxon>
        <taxon>Peronosporaceae</taxon>
        <taxon>Phytophthora</taxon>
    </lineage>
</organism>
<dbReference type="Gene3D" id="1.10.238.10">
    <property type="entry name" value="EF-hand"/>
    <property type="match status" value="2"/>
</dbReference>
<evidence type="ECO:0000313" key="4">
    <source>
        <dbReference type="Proteomes" id="UP000006643"/>
    </source>
</evidence>
<feature type="domain" description="EF-hand" evidence="2">
    <location>
        <begin position="40"/>
        <end position="75"/>
    </location>
</feature>
<dbReference type="OMA" id="MESEAHC"/>
<reference evidence="4" key="1">
    <citation type="journal article" date="2009" name="Nature">
        <title>Genome sequence and analysis of the Irish potato famine pathogen Phytophthora infestans.</title>
        <authorList>
            <consortium name="The Broad Institute Genome Sequencing Platform"/>
            <person name="Haas B.J."/>
            <person name="Kamoun S."/>
            <person name="Zody M.C."/>
            <person name="Jiang R.H."/>
            <person name="Handsaker R.E."/>
            <person name="Cano L.M."/>
            <person name="Grabherr M."/>
            <person name="Kodira C.D."/>
            <person name="Raffaele S."/>
            <person name="Torto-Alalibo T."/>
            <person name="Bozkurt T.O."/>
            <person name="Ah-Fong A.M."/>
            <person name="Alvarado L."/>
            <person name="Anderson V.L."/>
            <person name="Armstrong M.R."/>
            <person name="Avrova A."/>
            <person name="Baxter L."/>
            <person name="Beynon J."/>
            <person name="Boevink P.C."/>
            <person name="Bollmann S.R."/>
            <person name="Bos J.I."/>
            <person name="Bulone V."/>
            <person name="Cai G."/>
            <person name="Cakir C."/>
            <person name="Carrington J.C."/>
            <person name="Chawner M."/>
            <person name="Conti L."/>
            <person name="Costanzo S."/>
            <person name="Ewan R."/>
            <person name="Fahlgren N."/>
            <person name="Fischbach M.A."/>
            <person name="Fugelstad J."/>
            <person name="Gilroy E.M."/>
            <person name="Gnerre S."/>
            <person name="Green P.J."/>
            <person name="Grenville-Briggs L.J."/>
            <person name="Griffith J."/>
            <person name="Grunwald N.J."/>
            <person name="Horn K."/>
            <person name="Horner N.R."/>
            <person name="Hu C.H."/>
            <person name="Huitema E."/>
            <person name="Jeong D.H."/>
            <person name="Jones A.M."/>
            <person name="Jones J.D."/>
            <person name="Jones R.W."/>
            <person name="Karlsson E.K."/>
            <person name="Kunjeti S.G."/>
            <person name="Lamour K."/>
            <person name="Liu Z."/>
            <person name="Ma L."/>
            <person name="Maclean D."/>
            <person name="Chibucos M.C."/>
            <person name="McDonald H."/>
            <person name="McWalters J."/>
            <person name="Meijer H.J."/>
            <person name="Morgan W."/>
            <person name="Morris P.F."/>
            <person name="Munro C.A."/>
            <person name="O'Neill K."/>
            <person name="Ospina-Giraldo M."/>
            <person name="Pinzon A."/>
            <person name="Pritchard L."/>
            <person name="Ramsahoye B."/>
            <person name="Ren Q."/>
            <person name="Restrepo S."/>
            <person name="Roy S."/>
            <person name="Sadanandom A."/>
            <person name="Savidor A."/>
            <person name="Schornack S."/>
            <person name="Schwartz D.C."/>
            <person name="Schumann U.D."/>
            <person name="Schwessinger B."/>
            <person name="Seyer L."/>
            <person name="Sharpe T."/>
            <person name="Silvar C."/>
            <person name="Song J."/>
            <person name="Studholme D.J."/>
            <person name="Sykes S."/>
            <person name="Thines M."/>
            <person name="van de Vondervoort P.J."/>
            <person name="Phuntumart V."/>
            <person name="Wawra S."/>
            <person name="Weide R."/>
            <person name="Win J."/>
            <person name="Young C."/>
            <person name="Zhou S."/>
            <person name="Fry W."/>
            <person name="Meyers B.C."/>
            <person name="van West P."/>
            <person name="Ristaino J."/>
            <person name="Govers F."/>
            <person name="Birch P.R."/>
            <person name="Whisson S.C."/>
            <person name="Judelson H.S."/>
            <person name="Nusbaum C."/>
        </authorList>
    </citation>
    <scope>NUCLEOTIDE SEQUENCE [LARGE SCALE GENOMIC DNA]</scope>
    <source>
        <strain evidence="4">T30-4</strain>
    </source>
</reference>
<dbReference type="OrthoDB" id="67359at2759"/>
<dbReference type="KEGG" id="pif:PITG_07473"/>
<dbReference type="Proteomes" id="UP000006643">
    <property type="component" value="Unassembled WGS sequence"/>
</dbReference>
<dbReference type="InterPro" id="IPR002048">
    <property type="entry name" value="EF_hand_dom"/>
</dbReference>
<dbReference type="PROSITE" id="PS00018">
    <property type="entry name" value="EF_HAND_1"/>
    <property type="match status" value="3"/>
</dbReference>
<sequence length="312" mass="35347">MGNALTVDVADPIVSDDPLLNVHVDVTEVFAVIIVYCNATMEEKVPFLFDLFDFDHSKMISQDELVLLMLCTTRGLCKVVAGKYEIDFLLQKMKKSMKNTRSLVKYGESNVSDNAISMDAFFFVLSPFIAFLAADDDGEHSINIKELKILLWLMFGSEPSSKMVENFKNALDSNHDDSLNAMEWVSYALETNEQTGSQSIVNQIHLLFATSDVNGDAILTLPELQRGLISIFTDHLEPVNTPSKPVKSVETRRQAQFSTISSLATDLVKEIMGELDANDTRRIEWYEFRQHLEYLDRRVMEIKTYIETHVLG</sequence>
<gene>
    <name evidence="3" type="ORF">PITG_07473</name>
</gene>
<keyword evidence="1" id="KW-0106">Calcium</keyword>
<feature type="domain" description="EF-hand" evidence="2">
    <location>
        <begin position="263"/>
        <end position="298"/>
    </location>
</feature>
<dbReference type="InterPro" id="IPR011992">
    <property type="entry name" value="EF-hand-dom_pair"/>
</dbReference>
<dbReference type="GeneID" id="9465693"/>
<dbReference type="PROSITE" id="PS50222">
    <property type="entry name" value="EF_HAND_2"/>
    <property type="match status" value="2"/>
</dbReference>
<dbReference type="SUPFAM" id="SSF47473">
    <property type="entry name" value="EF-hand"/>
    <property type="match status" value="2"/>
</dbReference>